<gene>
    <name evidence="7" type="ordered locus">Dole_2175</name>
</gene>
<dbReference type="AlphaFoldDB" id="A8ZUE7"/>
<dbReference type="EMBL" id="CP000859">
    <property type="protein sequence ID" value="ABW67979.1"/>
    <property type="molecule type" value="Genomic_DNA"/>
</dbReference>
<feature type="DNA-binding region" description="H-T-H motif" evidence="4">
    <location>
        <begin position="44"/>
        <end position="63"/>
    </location>
</feature>
<accession>A8ZUE7</accession>
<keyword evidence="2 4" id="KW-0238">DNA-binding</keyword>
<evidence type="ECO:0000313" key="8">
    <source>
        <dbReference type="Proteomes" id="UP000008561"/>
    </source>
</evidence>
<keyword evidence="8" id="KW-1185">Reference proteome</keyword>
<dbReference type="Proteomes" id="UP000008561">
    <property type="component" value="Chromosome"/>
</dbReference>
<dbReference type="FunFam" id="1.10.10.60:FF:000141">
    <property type="entry name" value="TetR family transcriptional regulator"/>
    <property type="match status" value="1"/>
</dbReference>
<keyword evidence="3" id="KW-0804">Transcription</keyword>
<evidence type="ECO:0000256" key="4">
    <source>
        <dbReference type="PROSITE-ProRule" id="PRU00335"/>
    </source>
</evidence>
<evidence type="ECO:0000256" key="2">
    <source>
        <dbReference type="ARBA" id="ARBA00023125"/>
    </source>
</evidence>
<proteinExistence type="predicted"/>
<dbReference type="STRING" id="96561.Dole_2175"/>
<dbReference type="PROSITE" id="PS50977">
    <property type="entry name" value="HTH_TETR_2"/>
    <property type="match status" value="1"/>
</dbReference>
<sequence>MPVTGAKKPARTALRRQREKEQRHETILGAAETLFVKKGYHQTSLEEIAEAAEVSVGTVYFYFKNKEELLISLMQKVGAHLRVMLQEAFLKKQGTMEGIVEAGTVFFQDFCRSHPGHASIFFRESGGRSARVETERKRLYVKLISDLEKALVRVRSETGTTYLSAGSEELMAVCILGIYERVAEYYLLWHDRADDITEAGREAVAFTVAGIQGLMTGR</sequence>
<dbReference type="HOGENOM" id="CLU_069356_12_2_7"/>
<evidence type="ECO:0000256" key="5">
    <source>
        <dbReference type="SAM" id="MobiDB-lite"/>
    </source>
</evidence>
<dbReference type="InterPro" id="IPR009057">
    <property type="entry name" value="Homeodomain-like_sf"/>
</dbReference>
<dbReference type="InterPro" id="IPR050109">
    <property type="entry name" value="HTH-type_TetR-like_transc_reg"/>
</dbReference>
<dbReference type="InterPro" id="IPR001647">
    <property type="entry name" value="HTH_TetR"/>
</dbReference>
<dbReference type="PANTHER" id="PTHR30055">
    <property type="entry name" value="HTH-TYPE TRANSCRIPTIONAL REGULATOR RUTR"/>
    <property type="match status" value="1"/>
</dbReference>
<keyword evidence="1" id="KW-0805">Transcription regulation</keyword>
<dbReference type="GO" id="GO:0000976">
    <property type="term" value="F:transcription cis-regulatory region binding"/>
    <property type="evidence" value="ECO:0007669"/>
    <property type="project" value="TreeGrafter"/>
</dbReference>
<dbReference type="InterPro" id="IPR023772">
    <property type="entry name" value="DNA-bd_HTH_TetR-type_CS"/>
</dbReference>
<dbReference type="KEGG" id="dol:Dole_2175"/>
<evidence type="ECO:0000259" key="6">
    <source>
        <dbReference type="PROSITE" id="PS50977"/>
    </source>
</evidence>
<dbReference type="PANTHER" id="PTHR30055:SF234">
    <property type="entry name" value="HTH-TYPE TRANSCRIPTIONAL REGULATOR BETI"/>
    <property type="match status" value="1"/>
</dbReference>
<feature type="region of interest" description="Disordered" evidence="5">
    <location>
        <begin position="1"/>
        <end position="21"/>
    </location>
</feature>
<evidence type="ECO:0000256" key="3">
    <source>
        <dbReference type="ARBA" id="ARBA00023163"/>
    </source>
</evidence>
<dbReference type="Gene3D" id="1.10.357.10">
    <property type="entry name" value="Tetracycline Repressor, domain 2"/>
    <property type="match status" value="1"/>
</dbReference>
<organism evidence="7 8">
    <name type="scientific">Desulfosudis oleivorans (strain DSM 6200 / JCM 39069 / Hxd3)</name>
    <name type="common">Desulfococcus oleovorans</name>
    <dbReference type="NCBI Taxonomy" id="96561"/>
    <lineage>
        <taxon>Bacteria</taxon>
        <taxon>Pseudomonadati</taxon>
        <taxon>Thermodesulfobacteriota</taxon>
        <taxon>Desulfobacteria</taxon>
        <taxon>Desulfobacterales</taxon>
        <taxon>Desulfosudaceae</taxon>
        <taxon>Desulfosudis</taxon>
    </lineage>
</organism>
<dbReference type="PRINTS" id="PR00455">
    <property type="entry name" value="HTHTETR"/>
</dbReference>
<dbReference type="PROSITE" id="PS01081">
    <property type="entry name" value="HTH_TETR_1"/>
    <property type="match status" value="1"/>
</dbReference>
<dbReference type="GO" id="GO:0003700">
    <property type="term" value="F:DNA-binding transcription factor activity"/>
    <property type="evidence" value="ECO:0007669"/>
    <property type="project" value="TreeGrafter"/>
</dbReference>
<name>A8ZUE7_DESOH</name>
<dbReference type="RefSeq" id="WP_012175591.1">
    <property type="nucleotide sequence ID" value="NC_009943.1"/>
</dbReference>
<protein>
    <submittedName>
        <fullName evidence="7">Transcriptional regulator, TetR family</fullName>
    </submittedName>
</protein>
<feature type="domain" description="HTH tetR-type" evidence="6">
    <location>
        <begin position="21"/>
        <end position="81"/>
    </location>
</feature>
<dbReference type="SUPFAM" id="SSF46689">
    <property type="entry name" value="Homeodomain-like"/>
    <property type="match status" value="1"/>
</dbReference>
<reference evidence="7 8" key="1">
    <citation type="submission" date="2007-10" db="EMBL/GenBank/DDBJ databases">
        <title>Complete sequence of Desulfococcus oleovorans Hxd3.</title>
        <authorList>
            <consortium name="US DOE Joint Genome Institute"/>
            <person name="Copeland A."/>
            <person name="Lucas S."/>
            <person name="Lapidus A."/>
            <person name="Barry K."/>
            <person name="Glavina del Rio T."/>
            <person name="Dalin E."/>
            <person name="Tice H."/>
            <person name="Pitluck S."/>
            <person name="Kiss H."/>
            <person name="Brettin T."/>
            <person name="Bruce D."/>
            <person name="Detter J.C."/>
            <person name="Han C."/>
            <person name="Schmutz J."/>
            <person name="Larimer F."/>
            <person name="Land M."/>
            <person name="Hauser L."/>
            <person name="Kyrpides N."/>
            <person name="Kim E."/>
            <person name="Wawrik B."/>
            <person name="Richardson P."/>
        </authorList>
    </citation>
    <scope>NUCLEOTIDE SEQUENCE [LARGE SCALE GENOMIC DNA]</scope>
    <source>
        <strain evidence="8">DSM 6200 / JCM 39069 / Hxd3</strain>
    </source>
</reference>
<dbReference type="Pfam" id="PF00440">
    <property type="entry name" value="TetR_N"/>
    <property type="match status" value="1"/>
</dbReference>
<dbReference type="eggNOG" id="COG1309">
    <property type="taxonomic scope" value="Bacteria"/>
</dbReference>
<dbReference type="OrthoDB" id="9808189at2"/>
<evidence type="ECO:0000313" key="7">
    <source>
        <dbReference type="EMBL" id="ABW67979.1"/>
    </source>
</evidence>
<evidence type="ECO:0000256" key="1">
    <source>
        <dbReference type="ARBA" id="ARBA00023015"/>
    </source>
</evidence>